<sequence>MIKHKKIFWVLIFWFVFIAMMPHKFYSSIFQINYVPQKKMVQITSRIFVDDLNQALEKKYHRKFFIGTEKESLQEEQELLKYLSETVVLKINGKVRSLDFRSKEVEANVLICYFRITEVTKIHTFEIENTTLMELYPEQQNIVQANIFGEKKSFLLTADNFKGMLKK</sequence>
<organism evidence="1 2">
    <name type="scientific">Flavobacterium aciduliphilum</name>
    <dbReference type="NCBI Taxonomy" id="1101402"/>
    <lineage>
        <taxon>Bacteria</taxon>
        <taxon>Pseudomonadati</taxon>
        <taxon>Bacteroidota</taxon>
        <taxon>Flavobacteriia</taxon>
        <taxon>Flavobacteriales</taxon>
        <taxon>Flavobacteriaceae</taxon>
        <taxon>Flavobacterium</taxon>
    </lineage>
</organism>
<dbReference type="RefSeq" id="WP_245902698.1">
    <property type="nucleotide sequence ID" value="NZ_QLSZ01000007.1"/>
</dbReference>
<comment type="caution">
    <text evidence="1">The sequence shown here is derived from an EMBL/GenBank/DDBJ whole genome shotgun (WGS) entry which is preliminary data.</text>
</comment>
<dbReference type="AlphaFoldDB" id="A0A328YHJ0"/>
<dbReference type="Proteomes" id="UP000248840">
    <property type="component" value="Unassembled WGS sequence"/>
</dbReference>
<dbReference type="Pfam" id="PF20420">
    <property type="entry name" value="DUF6702"/>
    <property type="match status" value="1"/>
</dbReference>
<dbReference type="EMBL" id="QLSZ01000007">
    <property type="protein sequence ID" value="RAR71452.1"/>
    <property type="molecule type" value="Genomic_DNA"/>
</dbReference>
<protein>
    <recommendedName>
        <fullName evidence="3">Peptidase E</fullName>
    </recommendedName>
</protein>
<evidence type="ECO:0000313" key="1">
    <source>
        <dbReference type="EMBL" id="RAR71452.1"/>
    </source>
</evidence>
<keyword evidence="2" id="KW-1185">Reference proteome</keyword>
<reference evidence="1 2" key="1">
    <citation type="submission" date="2018-06" db="EMBL/GenBank/DDBJ databases">
        <title>Genomic Encyclopedia of Archaeal and Bacterial Type Strains, Phase II (KMG-II): from individual species to whole genera.</title>
        <authorList>
            <person name="Goeker M."/>
        </authorList>
    </citation>
    <scope>NUCLEOTIDE SEQUENCE [LARGE SCALE GENOMIC DNA]</scope>
    <source>
        <strain evidence="1 2">DSM 25663</strain>
    </source>
</reference>
<proteinExistence type="predicted"/>
<gene>
    <name evidence="1" type="ORF">CLV55_1077</name>
</gene>
<accession>A0A328YHJ0</accession>
<name>A0A328YHJ0_9FLAO</name>
<evidence type="ECO:0000313" key="2">
    <source>
        <dbReference type="Proteomes" id="UP000248840"/>
    </source>
</evidence>
<evidence type="ECO:0008006" key="3">
    <source>
        <dbReference type="Google" id="ProtNLM"/>
    </source>
</evidence>
<dbReference type="InterPro" id="IPR046525">
    <property type="entry name" value="DUF6702"/>
</dbReference>